<sequence length="473" mass="54022">MRHRVPSDIRRILRLVGLPLVRALMLLAVSALCGLLPPAFLMAWRASSSIRELAAGCALGLLLETALFALFTFHAAAFVERLYRIPMRSAIGFILRALFLPEWKYPVGEVRNGDLTPATRDSVLVRVGGPGALVVHESNLVLLERGGAFARLIGPGLQHLRPFERPALVLDLRPQSRRRQVNAWTRDGLPVRSTLYLSCRLRWQPNEPENEARLIRMAYQLDTGSREKGYGIDWAGELADEARAMLARRLGRLWFDELWSPYMAAMHAPPPAPQLLGEPSADAPTPEPWGIPERPPEDAPIPARWEEIRQEVRRELEQWIRGRQWEVEILHFAFEPPVPWPEVEPMIREAWLEHWRVPWRGWAVHLQSRAMREQVRQRELARAMGQRELLEAIVAVVQQEWPLGDPQRGLQRLLLRLVELMQHWSHPDAELLTPTDLFELVHHLRRMMQRPSSAGGSDAHGSPPPFPTDPGLE</sequence>
<reference evidence="4" key="1">
    <citation type="submission" date="2017-09" db="EMBL/GenBank/DDBJ databases">
        <title>Metaegenomics of thermophilic ammonia-oxidizing enrichment culture.</title>
        <authorList>
            <person name="Kato S."/>
            <person name="Suzuki K."/>
        </authorList>
    </citation>
    <scope>NUCLEOTIDE SEQUENCE [LARGE SCALE GENOMIC DNA]</scope>
</reference>
<evidence type="ECO:0000256" key="2">
    <source>
        <dbReference type="SAM" id="Phobius"/>
    </source>
</evidence>
<gene>
    <name evidence="3" type="ORF">HRbin22_01265</name>
</gene>
<keyword evidence="2" id="KW-1133">Transmembrane helix</keyword>
<keyword evidence="2" id="KW-0472">Membrane</keyword>
<dbReference type="AlphaFoldDB" id="A0A2H5Y6P5"/>
<evidence type="ECO:0000256" key="1">
    <source>
        <dbReference type="SAM" id="MobiDB-lite"/>
    </source>
</evidence>
<comment type="caution">
    <text evidence="3">The sequence shown here is derived from an EMBL/GenBank/DDBJ whole genome shotgun (WGS) entry which is preliminary data.</text>
</comment>
<protein>
    <recommendedName>
        <fullName evidence="5">Band 7 domain-containing protein</fullName>
    </recommendedName>
</protein>
<feature type="region of interest" description="Disordered" evidence="1">
    <location>
        <begin position="449"/>
        <end position="473"/>
    </location>
</feature>
<evidence type="ECO:0008006" key="5">
    <source>
        <dbReference type="Google" id="ProtNLM"/>
    </source>
</evidence>
<name>A0A2H5Y6P5_9CHLR</name>
<proteinExistence type="predicted"/>
<evidence type="ECO:0000313" key="3">
    <source>
        <dbReference type="EMBL" id="GBD09018.1"/>
    </source>
</evidence>
<feature type="transmembrane region" description="Helical" evidence="2">
    <location>
        <begin position="20"/>
        <end position="41"/>
    </location>
</feature>
<evidence type="ECO:0000313" key="4">
    <source>
        <dbReference type="Proteomes" id="UP000236642"/>
    </source>
</evidence>
<accession>A0A2H5Y6P5</accession>
<feature type="transmembrane region" description="Helical" evidence="2">
    <location>
        <begin position="53"/>
        <end position="79"/>
    </location>
</feature>
<organism evidence="3 4">
    <name type="scientific">Candidatus Thermoflexus japonica</name>
    <dbReference type="NCBI Taxonomy" id="2035417"/>
    <lineage>
        <taxon>Bacteria</taxon>
        <taxon>Bacillati</taxon>
        <taxon>Chloroflexota</taxon>
        <taxon>Thermoflexia</taxon>
        <taxon>Thermoflexales</taxon>
        <taxon>Thermoflexaceae</taxon>
        <taxon>Thermoflexus</taxon>
    </lineage>
</organism>
<dbReference type="EMBL" id="BEHY01000024">
    <property type="protein sequence ID" value="GBD09018.1"/>
    <property type="molecule type" value="Genomic_DNA"/>
</dbReference>
<keyword evidence="2" id="KW-0812">Transmembrane</keyword>
<feature type="compositionally biased region" description="Pro residues" evidence="1">
    <location>
        <begin position="462"/>
        <end position="473"/>
    </location>
</feature>
<dbReference type="Proteomes" id="UP000236642">
    <property type="component" value="Unassembled WGS sequence"/>
</dbReference>